<dbReference type="InterPro" id="IPR001611">
    <property type="entry name" value="Leu-rich_rpt"/>
</dbReference>
<dbReference type="InterPro" id="IPR001245">
    <property type="entry name" value="Ser-Thr/Tyr_kinase_cat_dom"/>
</dbReference>
<dbReference type="InterPro" id="IPR000719">
    <property type="entry name" value="Prot_kinase_dom"/>
</dbReference>
<evidence type="ECO:0000313" key="8">
    <source>
        <dbReference type="Proteomes" id="UP000332933"/>
    </source>
</evidence>
<dbReference type="PRINTS" id="PR00109">
    <property type="entry name" value="TYRKINASE"/>
</dbReference>
<dbReference type="Pfam" id="PF00069">
    <property type="entry name" value="Pkinase"/>
    <property type="match status" value="1"/>
</dbReference>
<dbReference type="InterPro" id="IPR008271">
    <property type="entry name" value="Ser/Thr_kinase_AS"/>
</dbReference>
<keyword evidence="3" id="KW-0812">Transmembrane</keyword>
<keyword evidence="1" id="KW-0433">Leucine-rich repeat</keyword>
<dbReference type="SUPFAM" id="SSF52058">
    <property type="entry name" value="L domain-like"/>
    <property type="match status" value="1"/>
</dbReference>
<feature type="chain" id="PRO_5033437067" evidence="4">
    <location>
        <begin position="26"/>
        <end position="674"/>
    </location>
</feature>
<evidence type="ECO:0000256" key="4">
    <source>
        <dbReference type="SAM" id="SignalP"/>
    </source>
</evidence>
<dbReference type="Gene3D" id="3.30.200.20">
    <property type="entry name" value="Phosphorylase Kinase, domain 1"/>
    <property type="match status" value="1"/>
</dbReference>
<dbReference type="GO" id="GO:0004674">
    <property type="term" value="F:protein serine/threonine kinase activity"/>
    <property type="evidence" value="ECO:0007669"/>
    <property type="project" value="TreeGrafter"/>
</dbReference>
<dbReference type="EMBL" id="VJMH01005341">
    <property type="protein sequence ID" value="KAF0697133.1"/>
    <property type="molecule type" value="Genomic_DNA"/>
</dbReference>
<keyword evidence="8" id="KW-1185">Reference proteome</keyword>
<organism evidence="7 8">
    <name type="scientific">Aphanomyces stellatus</name>
    <dbReference type="NCBI Taxonomy" id="120398"/>
    <lineage>
        <taxon>Eukaryota</taxon>
        <taxon>Sar</taxon>
        <taxon>Stramenopiles</taxon>
        <taxon>Oomycota</taxon>
        <taxon>Saprolegniomycetes</taxon>
        <taxon>Saprolegniales</taxon>
        <taxon>Verrucalvaceae</taxon>
        <taxon>Aphanomyces</taxon>
    </lineage>
</organism>
<dbReference type="Gene3D" id="1.10.510.10">
    <property type="entry name" value="Transferase(Phosphotransferase) domain 1"/>
    <property type="match status" value="1"/>
</dbReference>
<dbReference type="EMBL" id="CAADRA010005362">
    <property type="protein sequence ID" value="VFT88981.1"/>
    <property type="molecule type" value="Genomic_DNA"/>
</dbReference>
<dbReference type="AlphaFoldDB" id="A0A485KUP9"/>
<reference evidence="6" key="2">
    <citation type="submission" date="2019-06" db="EMBL/GenBank/DDBJ databases">
        <title>Genomics analysis of Aphanomyces spp. identifies a new class of oomycete effector associated with host adaptation.</title>
        <authorList>
            <person name="Gaulin E."/>
        </authorList>
    </citation>
    <scope>NUCLEOTIDE SEQUENCE</scope>
    <source>
        <strain evidence="6">CBS 578.67</strain>
    </source>
</reference>
<feature type="signal peptide" evidence="4">
    <location>
        <begin position="1"/>
        <end position="25"/>
    </location>
</feature>
<protein>
    <submittedName>
        <fullName evidence="7">Aste57867_12127 protein</fullName>
    </submittedName>
</protein>
<dbReference type="GO" id="GO:0005524">
    <property type="term" value="F:ATP binding"/>
    <property type="evidence" value="ECO:0007669"/>
    <property type="project" value="InterPro"/>
</dbReference>
<evidence type="ECO:0000313" key="6">
    <source>
        <dbReference type="EMBL" id="KAF0697133.1"/>
    </source>
</evidence>
<dbReference type="Proteomes" id="UP000332933">
    <property type="component" value="Unassembled WGS sequence"/>
</dbReference>
<evidence type="ECO:0000256" key="3">
    <source>
        <dbReference type="SAM" id="Phobius"/>
    </source>
</evidence>
<dbReference type="PROSITE" id="PS51257">
    <property type="entry name" value="PROKAR_LIPOPROTEIN"/>
    <property type="match status" value="1"/>
</dbReference>
<keyword evidence="2" id="KW-0677">Repeat</keyword>
<feature type="domain" description="Protein kinase" evidence="5">
    <location>
        <begin position="399"/>
        <end position="660"/>
    </location>
</feature>
<dbReference type="InterPro" id="IPR011009">
    <property type="entry name" value="Kinase-like_dom_sf"/>
</dbReference>
<reference evidence="7 8" key="1">
    <citation type="submission" date="2019-03" db="EMBL/GenBank/DDBJ databases">
        <authorList>
            <person name="Gaulin E."/>
            <person name="Dumas B."/>
        </authorList>
    </citation>
    <scope>NUCLEOTIDE SEQUENCE [LARGE SCALE GENOMIC DNA]</scope>
    <source>
        <strain evidence="7">CBS 568.67</strain>
    </source>
</reference>
<keyword evidence="3" id="KW-0472">Membrane</keyword>
<proteinExistence type="predicted"/>
<evidence type="ECO:0000313" key="7">
    <source>
        <dbReference type="EMBL" id="VFT88981.1"/>
    </source>
</evidence>
<dbReference type="InterPro" id="IPR032675">
    <property type="entry name" value="LRR_dom_sf"/>
</dbReference>
<dbReference type="PROSITE" id="PS50011">
    <property type="entry name" value="PROTEIN_KINASE_DOM"/>
    <property type="match status" value="1"/>
</dbReference>
<dbReference type="InterPro" id="IPR051681">
    <property type="entry name" value="Ser/Thr_Kinases-Pseudokinases"/>
</dbReference>
<keyword evidence="3" id="KW-1133">Transmembrane helix</keyword>
<dbReference type="PANTHER" id="PTHR44329:SF214">
    <property type="entry name" value="PROTEIN KINASE DOMAIN-CONTAINING PROTEIN"/>
    <property type="match status" value="1"/>
</dbReference>
<name>A0A485KUP9_9STRA</name>
<feature type="transmembrane region" description="Helical" evidence="3">
    <location>
        <begin position="329"/>
        <end position="351"/>
    </location>
</feature>
<sequence>MNDLSVRILTAALCMSMASITMASACPYTEYAADATILVADTDICLSSAGSSVLCLVDAACRKVGDVAMTPYNISNIGIINWIEVTPAAANTRSISAIGNLSALTTFGGLTINCTATNPFGAPLQVTDMELATTVVGLAISHCPLHPSSFDRINWAKSSVTIFLLDFNGLESMPTNLPKSATYLVIQDNELTTLTGFRTWDNLLRLDLSENNLQSVADLDWSNLTTITLDRNPNLTNLTNVALSRRLTSMSIQGCNLSNVMLDKVSADAVAALQLSNDTDTNANEVVLFVDNAWPFNGRACDDAGGTKRVLHENYNICLVPDTPSHANWTVPLVLGSVGLVVGILASVWLYRRRRLRASQKDVRDSHINTPTSSLQNTKESTSLDLEALVLCRLDDADLEVGKTMASGANGVVSRGRYKNQPVAIKRLTAANHALLSDIQKFVQEIKLLAAIDSPHVVKLVGCVWTQPRDMKAVLEWMDSGDLRDCLANNPHLSWPQKLSYLDNIVSGLVYIHTMDVVHRDLKSRNIVLDSTKGAKLTDFGTARVDTSDTMTIGVGTYRWMAPEVLQSHSYSVAADIYSLGVVVSELDTHCVPYSDMKNGQGHPLVDTAIVGMVLSGSLKPTFSTTCPPWLHALAVECLEFDPAKRPTAMQVMYRLHQVAIDRMHDERNRMSCV</sequence>
<dbReference type="PANTHER" id="PTHR44329">
    <property type="entry name" value="SERINE/THREONINE-PROTEIN KINASE TNNI3K-RELATED"/>
    <property type="match status" value="1"/>
</dbReference>
<keyword evidence="4" id="KW-0732">Signal</keyword>
<evidence type="ECO:0000256" key="2">
    <source>
        <dbReference type="ARBA" id="ARBA00022737"/>
    </source>
</evidence>
<dbReference type="SUPFAM" id="SSF56112">
    <property type="entry name" value="Protein kinase-like (PK-like)"/>
    <property type="match status" value="1"/>
</dbReference>
<dbReference type="SMART" id="SM00220">
    <property type="entry name" value="S_TKc"/>
    <property type="match status" value="1"/>
</dbReference>
<dbReference type="PROSITE" id="PS51450">
    <property type="entry name" value="LRR"/>
    <property type="match status" value="1"/>
</dbReference>
<dbReference type="PROSITE" id="PS00108">
    <property type="entry name" value="PROTEIN_KINASE_ST"/>
    <property type="match status" value="1"/>
</dbReference>
<dbReference type="Gene3D" id="3.80.10.10">
    <property type="entry name" value="Ribonuclease Inhibitor"/>
    <property type="match status" value="1"/>
</dbReference>
<accession>A0A485KUP9</accession>
<evidence type="ECO:0000259" key="5">
    <source>
        <dbReference type="PROSITE" id="PS50011"/>
    </source>
</evidence>
<gene>
    <name evidence="7" type="primary">Aste57867_12127</name>
    <name evidence="6" type="ORF">As57867_012082</name>
    <name evidence="7" type="ORF">ASTE57867_12127</name>
</gene>
<evidence type="ECO:0000256" key="1">
    <source>
        <dbReference type="ARBA" id="ARBA00022614"/>
    </source>
</evidence>